<dbReference type="GO" id="GO:0004672">
    <property type="term" value="F:protein kinase activity"/>
    <property type="evidence" value="ECO:0007669"/>
    <property type="project" value="InterPro"/>
</dbReference>
<dbReference type="SUPFAM" id="SSF56112">
    <property type="entry name" value="Protein kinase-like (PK-like)"/>
    <property type="match status" value="1"/>
</dbReference>
<evidence type="ECO:0000313" key="3">
    <source>
        <dbReference type="EMBL" id="CAH2073617.1"/>
    </source>
</evidence>
<feature type="transmembrane region" description="Helical" evidence="1">
    <location>
        <begin position="6"/>
        <end position="32"/>
    </location>
</feature>
<dbReference type="GO" id="GO:0005524">
    <property type="term" value="F:ATP binding"/>
    <property type="evidence" value="ECO:0007669"/>
    <property type="project" value="InterPro"/>
</dbReference>
<dbReference type="EMBL" id="OU466862">
    <property type="protein sequence ID" value="CAH2073617.1"/>
    <property type="molecule type" value="Genomic_DNA"/>
</dbReference>
<dbReference type="Gene3D" id="3.30.200.20">
    <property type="entry name" value="Phosphorylase Kinase, domain 1"/>
    <property type="match status" value="1"/>
</dbReference>
<proteinExistence type="predicted"/>
<dbReference type="InterPro" id="IPR011009">
    <property type="entry name" value="Kinase-like_dom_sf"/>
</dbReference>
<reference evidence="3 4" key="1">
    <citation type="submission" date="2022-03" db="EMBL/GenBank/DDBJ databases">
        <authorList>
            <person name="Nunn A."/>
            <person name="Chopra R."/>
            <person name="Nunn A."/>
            <person name="Contreras Garrido A."/>
        </authorList>
    </citation>
    <scope>NUCLEOTIDE SEQUENCE [LARGE SCALE GENOMIC DNA]</scope>
</reference>
<keyword evidence="1" id="KW-0472">Membrane</keyword>
<dbReference type="PROSITE" id="PS50011">
    <property type="entry name" value="PROTEIN_KINASE_DOM"/>
    <property type="match status" value="1"/>
</dbReference>
<dbReference type="Gene3D" id="1.10.510.10">
    <property type="entry name" value="Transferase(Phosphotransferase) domain 1"/>
    <property type="match status" value="1"/>
</dbReference>
<evidence type="ECO:0000259" key="2">
    <source>
        <dbReference type="PROSITE" id="PS50011"/>
    </source>
</evidence>
<gene>
    <name evidence="3" type="ORF">TAV2_LOCUS18476</name>
</gene>
<dbReference type="PANTHER" id="PTHR48008">
    <property type="entry name" value="LEUCINE-RICH REPEAT RECEPTOR-LIKE PROTEIN KINASE IMK3-RELATED"/>
    <property type="match status" value="1"/>
</dbReference>
<keyword evidence="1" id="KW-0812">Transmembrane</keyword>
<dbReference type="InterPro" id="IPR000719">
    <property type="entry name" value="Prot_kinase_dom"/>
</dbReference>
<dbReference type="CDD" id="cd14066">
    <property type="entry name" value="STKc_IRAK"/>
    <property type="match status" value="1"/>
</dbReference>
<dbReference type="InterPro" id="IPR001245">
    <property type="entry name" value="Ser-Thr/Tyr_kinase_cat_dom"/>
</dbReference>
<dbReference type="Pfam" id="PF07714">
    <property type="entry name" value="PK_Tyr_Ser-Thr"/>
    <property type="match status" value="1"/>
</dbReference>
<organism evidence="3 4">
    <name type="scientific">Thlaspi arvense</name>
    <name type="common">Field penny-cress</name>
    <dbReference type="NCBI Taxonomy" id="13288"/>
    <lineage>
        <taxon>Eukaryota</taxon>
        <taxon>Viridiplantae</taxon>
        <taxon>Streptophyta</taxon>
        <taxon>Embryophyta</taxon>
        <taxon>Tracheophyta</taxon>
        <taxon>Spermatophyta</taxon>
        <taxon>Magnoliopsida</taxon>
        <taxon>eudicotyledons</taxon>
        <taxon>Gunneridae</taxon>
        <taxon>Pentapetalae</taxon>
        <taxon>rosids</taxon>
        <taxon>malvids</taxon>
        <taxon>Brassicales</taxon>
        <taxon>Brassicaceae</taxon>
        <taxon>Thlaspideae</taxon>
        <taxon>Thlaspi</taxon>
    </lineage>
</organism>
<dbReference type="AlphaFoldDB" id="A0AAU9SZI1"/>
<dbReference type="PANTHER" id="PTHR48008:SF13">
    <property type="entry name" value="PROTEIN KINASE SUPERFAMILY PROTEIN"/>
    <property type="match status" value="1"/>
</dbReference>
<keyword evidence="4" id="KW-1185">Reference proteome</keyword>
<protein>
    <recommendedName>
        <fullName evidence="2">Protein kinase domain-containing protein</fullName>
    </recommendedName>
</protein>
<sequence length="360" mass="40086">MTRNHFLALLLGVSLSVISILIIFFIVCFIFYRRKQSSTNSDQYGVESPNHNKQGFSPETEELVTFHGGEDLTICDILDAPGEVIGKSSYGTLYKASLQRSGKIRVLRFLRPVCTVRSDSKEFNGVIETIGFVRHENLVPLLGFYAGNRGEKLMVHPFFGSGNLSDFIRSGDDESIKWINILTIAIGISKALDYLHTGMQKPIVHGNLKSKNVLLNSTFEPRVSDFGMHLLLNTTAGQEILDVSAVEGYKAPELIKMKEVSKESDVYSLGVIMLEVVSGKKPINPSGDDEFYLPDVVRNAVLDQKLSDLYRPEILGSNGNLSEECVLKYIQLAMSCCSPSPSLRPNMKQVLKKLEEIRKC</sequence>
<dbReference type="InterPro" id="IPR052451">
    <property type="entry name" value="Ser/Thr_kinase-like"/>
</dbReference>
<evidence type="ECO:0000256" key="1">
    <source>
        <dbReference type="SAM" id="Phobius"/>
    </source>
</evidence>
<keyword evidence="1" id="KW-1133">Transmembrane helix</keyword>
<name>A0AAU9SZI1_THLAR</name>
<dbReference type="Proteomes" id="UP000836841">
    <property type="component" value="Chromosome 6"/>
</dbReference>
<accession>A0AAU9SZI1</accession>
<feature type="domain" description="Protein kinase" evidence="2">
    <location>
        <begin position="79"/>
        <end position="357"/>
    </location>
</feature>
<evidence type="ECO:0000313" key="4">
    <source>
        <dbReference type="Proteomes" id="UP000836841"/>
    </source>
</evidence>